<evidence type="ECO:0000313" key="3">
    <source>
        <dbReference type="Proteomes" id="UP000461948"/>
    </source>
</evidence>
<dbReference type="EMBL" id="WKLC01000102">
    <property type="protein sequence ID" value="MSE14384.1"/>
    <property type="molecule type" value="Genomic_DNA"/>
</dbReference>
<keyword evidence="1" id="KW-0472">Membrane</keyword>
<dbReference type="RefSeq" id="WP_346527948.1">
    <property type="nucleotide sequence ID" value="NZ_JBDFNH010000001.1"/>
</dbReference>
<feature type="transmembrane region" description="Helical" evidence="1">
    <location>
        <begin position="166"/>
        <end position="189"/>
    </location>
</feature>
<feature type="transmembrane region" description="Helical" evidence="1">
    <location>
        <begin position="43"/>
        <end position="63"/>
    </location>
</feature>
<dbReference type="Proteomes" id="UP000461948">
    <property type="component" value="Unassembled WGS sequence"/>
</dbReference>
<keyword evidence="1" id="KW-0812">Transmembrane</keyword>
<keyword evidence="1" id="KW-1133">Transmembrane helix</keyword>
<protein>
    <submittedName>
        <fullName evidence="2">Uncharacterized protein</fullName>
    </submittedName>
</protein>
<sequence length="198" mass="22153">MFKLLRTLPVLGTILLITNSYVYNGDANSSEKFAPLKLWLKKFFSKTLFVSLMTALVYIKEIADYFSLKSLSQFIGEHNTGTPGAIITSSFPSLIGFGIGVYALIFALDKSVIKHFQDAYSNNKKKKYGSVLILSSDLAYPLIVLIITLGIGIFQIIFLNSSLLCLITWFSMWYSFVMIIEMLGVLFGLTNNSLLDKL</sequence>
<evidence type="ECO:0000256" key="1">
    <source>
        <dbReference type="SAM" id="Phobius"/>
    </source>
</evidence>
<comment type="caution">
    <text evidence="2">The sequence shown here is derived from an EMBL/GenBank/DDBJ whole genome shotgun (WGS) entry which is preliminary data.</text>
</comment>
<feature type="transmembrane region" description="Helical" evidence="1">
    <location>
        <begin position="84"/>
        <end position="108"/>
    </location>
</feature>
<proteinExistence type="predicted"/>
<accession>A0A7X2MJQ4</accession>
<feature type="transmembrane region" description="Helical" evidence="1">
    <location>
        <begin position="138"/>
        <end position="159"/>
    </location>
</feature>
<reference evidence="2 3" key="1">
    <citation type="submission" date="2019-11" db="EMBL/GenBank/DDBJ databases">
        <title>Draft Genome Sequence of Plant Growth-Promoting Rhizosphere-Associated Bacteria.</title>
        <authorList>
            <person name="Vasilyev I.Y."/>
            <person name="Radchenko V."/>
            <person name="Ilnitskaya E.V."/>
        </authorList>
    </citation>
    <scope>NUCLEOTIDE SEQUENCE [LARGE SCALE GENOMIC DNA]</scope>
    <source>
        <strain evidence="2 3">VRA_MhP_f</strain>
    </source>
</reference>
<organism evidence="2 3">
    <name type="scientific">Enterobacter agglomerans</name>
    <name type="common">Erwinia herbicola</name>
    <name type="synonym">Pantoea agglomerans</name>
    <dbReference type="NCBI Taxonomy" id="549"/>
    <lineage>
        <taxon>Bacteria</taxon>
        <taxon>Pseudomonadati</taxon>
        <taxon>Pseudomonadota</taxon>
        <taxon>Gammaproteobacteria</taxon>
        <taxon>Enterobacterales</taxon>
        <taxon>Erwiniaceae</taxon>
        <taxon>Pantoea</taxon>
        <taxon>Pantoea agglomerans group</taxon>
    </lineage>
</organism>
<evidence type="ECO:0000313" key="2">
    <source>
        <dbReference type="EMBL" id="MSE14384.1"/>
    </source>
</evidence>
<feature type="transmembrane region" description="Helical" evidence="1">
    <location>
        <begin position="7"/>
        <end position="23"/>
    </location>
</feature>
<name>A0A7X2MJQ4_ENTAG</name>
<gene>
    <name evidence="2" type="ORF">GKC49_04265</name>
</gene>
<dbReference type="AlphaFoldDB" id="A0A7X2MJQ4"/>